<feature type="compositionally biased region" description="Low complexity" evidence="2">
    <location>
        <begin position="219"/>
        <end position="228"/>
    </location>
</feature>
<proteinExistence type="predicted"/>
<keyword evidence="3" id="KW-1133">Transmembrane helix</keyword>
<gene>
    <name evidence="4" type="ORF">E5334_01680</name>
</gene>
<dbReference type="AlphaFoldDB" id="A0A4S2F2R0"/>
<dbReference type="InterPro" id="IPR011990">
    <property type="entry name" value="TPR-like_helical_dom_sf"/>
</dbReference>
<keyword evidence="5" id="KW-1185">Reference proteome</keyword>
<evidence type="ECO:0000313" key="5">
    <source>
        <dbReference type="Proteomes" id="UP000310263"/>
    </source>
</evidence>
<keyword evidence="3" id="KW-0812">Transmembrane</keyword>
<protein>
    <submittedName>
        <fullName evidence="4">Uncharacterized protein</fullName>
    </submittedName>
</protein>
<reference evidence="4 5" key="1">
    <citation type="submission" date="2019-04" db="EMBL/GenBank/DDBJ databases">
        <title>Microbes associate with the intestines of laboratory mice.</title>
        <authorList>
            <person name="Navarre W."/>
            <person name="Wong E."/>
            <person name="Huang K."/>
            <person name="Tropini C."/>
            <person name="Ng K."/>
            <person name="Yu B."/>
        </authorList>
    </citation>
    <scope>NUCLEOTIDE SEQUENCE [LARGE SCALE GENOMIC DNA]</scope>
    <source>
        <strain evidence="4 5">NM07_P-09</strain>
    </source>
</reference>
<dbReference type="EMBL" id="SRYE01000001">
    <property type="protein sequence ID" value="TGY63236.1"/>
    <property type="molecule type" value="Genomic_DNA"/>
</dbReference>
<feature type="region of interest" description="Disordered" evidence="2">
    <location>
        <begin position="219"/>
        <end position="241"/>
    </location>
</feature>
<evidence type="ECO:0000256" key="2">
    <source>
        <dbReference type="SAM" id="MobiDB-lite"/>
    </source>
</evidence>
<organism evidence="4 5">
    <name type="scientific">Muricaecibacterium torontonense</name>
    <dbReference type="NCBI Taxonomy" id="3032871"/>
    <lineage>
        <taxon>Bacteria</taxon>
        <taxon>Bacillati</taxon>
        <taxon>Actinomycetota</taxon>
        <taxon>Coriobacteriia</taxon>
        <taxon>Coriobacteriales</taxon>
        <taxon>Atopobiaceae</taxon>
        <taxon>Muricaecibacterium</taxon>
    </lineage>
</organism>
<feature type="transmembrane region" description="Helical" evidence="3">
    <location>
        <begin position="15"/>
        <end position="38"/>
    </location>
</feature>
<evidence type="ECO:0000256" key="3">
    <source>
        <dbReference type="SAM" id="Phobius"/>
    </source>
</evidence>
<dbReference type="OrthoDB" id="3182116at2"/>
<feature type="repeat" description="TPR" evidence="1">
    <location>
        <begin position="165"/>
        <end position="198"/>
    </location>
</feature>
<evidence type="ECO:0000256" key="1">
    <source>
        <dbReference type="PROSITE-ProRule" id="PRU00339"/>
    </source>
</evidence>
<keyword evidence="3" id="KW-0472">Membrane</keyword>
<dbReference type="RefSeq" id="WP_136011863.1">
    <property type="nucleotide sequence ID" value="NZ_SRYE01000001.1"/>
</dbReference>
<name>A0A4S2F2R0_9ACTN</name>
<dbReference type="Gene3D" id="1.25.40.10">
    <property type="entry name" value="Tetratricopeptide repeat domain"/>
    <property type="match status" value="1"/>
</dbReference>
<dbReference type="Proteomes" id="UP000310263">
    <property type="component" value="Unassembled WGS sequence"/>
</dbReference>
<sequence length="241" mass="25584">MAKPKERKKPTGKEIAVVVISIIMVISILLPSFAQIFAAPRTSQSFPTSFDDAASRYQPQVDEAKAALQVDSQDAAQELKLADAYFNWASYASIYAGNEDEQAEVTQLYKEAATAYASYIDQVGSLDTDQAKNASINESLSLYYSGNTAQGVTGLEDLAKETNYASAWANLAMMYESQGEAAKAADAYEKGAQADTSSQGAVKKYCEDALSRLRSSAAASSGGASALSEKLDQTAPADSTS</sequence>
<evidence type="ECO:0000313" key="4">
    <source>
        <dbReference type="EMBL" id="TGY63236.1"/>
    </source>
</evidence>
<keyword evidence="1" id="KW-0802">TPR repeat</keyword>
<accession>A0A4S2F2R0</accession>
<dbReference type="InterPro" id="IPR019734">
    <property type="entry name" value="TPR_rpt"/>
</dbReference>
<dbReference type="PROSITE" id="PS50005">
    <property type="entry name" value="TPR"/>
    <property type="match status" value="1"/>
</dbReference>
<comment type="caution">
    <text evidence="4">The sequence shown here is derived from an EMBL/GenBank/DDBJ whole genome shotgun (WGS) entry which is preliminary data.</text>
</comment>